<evidence type="ECO:0008006" key="6">
    <source>
        <dbReference type="Google" id="ProtNLM"/>
    </source>
</evidence>
<evidence type="ECO:0000313" key="5">
    <source>
        <dbReference type="Proteomes" id="UP000190787"/>
    </source>
</evidence>
<dbReference type="InterPro" id="IPR014284">
    <property type="entry name" value="RNA_pol_sigma-70_dom"/>
</dbReference>
<gene>
    <name evidence="4" type="ORF">BMI91_04705</name>
</gene>
<dbReference type="Pfam" id="PF08281">
    <property type="entry name" value="Sigma70_r4_2"/>
    <property type="match status" value="1"/>
</dbReference>
<dbReference type="EMBL" id="MPZV01000001">
    <property type="protein sequence ID" value="OOY25703.1"/>
    <property type="molecule type" value="Genomic_DNA"/>
</dbReference>
<dbReference type="NCBIfam" id="NF007214">
    <property type="entry name" value="PRK09636.1"/>
    <property type="match status" value="1"/>
</dbReference>
<dbReference type="SUPFAM" id="SSF88946">
    <property type="entry name" value="Sigma2 domain of RNA polymerase sigma factors"/>
    <property type="match status" value="1"/>
</dbReference>
<feature type="domain" description="RNA polymerase sigma-70 region 2" evidence="2">
    <location>
        <begin position="10"/>
        <end position="74"/>
    </location>
</feature>
<comment type="subunit">
    <text evidence="1">Interacts transiently with the RNA polymerase catalytic core formed by RpoA, RpoB, RpoC and RpoZ (2 alpha, 1 beta, 1 beta' and 1 omega subunit) to form the RNA polymerase holoenzyme that can initiate transcription.</text>
</comment>
<dbReference type="SUPFAM" id="SSF54427">
    <property type="entry name" value="NTF2-like"/>
    <property type="match status" value="1"/>
</dbReference>
<name>A0ABX3N1H8_9RHOB</name>
<evidence type="ECO:0000256" key="1">
    <source>
        <dbReference type="ARBA" id="ARBA00011344"/>
    </source>
</evidence>
<dbReference type="InterPro" id="IPR013324">
    <property type="entry name" value="RNA_pol_sigma_r3/r4-like"/>
</dbReference>
<dbReference type="Proteomes" id="UP000190787">
    <property type="component" value="Unassembled WGS sequence"/>
</dbReference>
<organism evidence="4 5">
    <name type="scientific">Thioclava sediminum</name>
    <dbReference type="NCBI Taxonomy" id="1915319"/>
    <lineage>
        <taxon>Bacteria</taxon>
        <taxon>Pseudomonadati</taxon>
        <taxon>Pseudomonadota</taxon>
        <taxon>Alphaproteobacteria</taxon>
        <taxon>Rhodobacterales</taxon>
        <taxon>Paracoccaceae</taxon>
        <taxon>Thioclava</taxon>
    </lineage>
</organism>
<reference evidence="4 5" key="1">
    <citation type="submission" date="2016-11" db="EMBL/GenBank/DDBJ databases">
        <title>A multilocus sequence analysis scheme for characterization of bacteria in the genus Thioclava.</title>
        <authorList>
            <person name="Liu Y."/>
            <person name="Shao Z."/>
        </authorList>
    </citation>
    <scope>NUCLEOTIDE SEQUENCE [LARGE SCALE GENOMIC DNA]</scope>
    <source>
        <strain evidence="4 5">TAW-CT134</strain>
    </source>
</reference>
<dbReference type="SUPFAM" id="SSF88659">
    <property type="entry name" value="Sigma3 and sigma4 domains of RNA polymerase sigma factors"/>
    <property type="match status" value="1"/>
</dbReference>
<keyword evidence="5" id="KW-1185">Reference proteome</keyword>
<comment type="caution">
    <text evidence="4">The sequence shown here is derived from an EMBL/GenBank/DDBJ whole genome shotgun (WGS) entry which is preliminary data.</text>
</comment>
<dbReference type="RefSeq" id="WP_078604112.1">
    <property type="nucleotide sequence ID" value="NZ_MPZV01000001.1"/>
</dbReference>
<dbReference type="Gene3D" id="3.10.450.50">
    <property type="match status" value="1"/>
</dbReference>
<dbReference type="InterPro" id="IPR052704">
    <property type="entry name" value="ECF_Sigma-70_Domain"/>
</dbReference>
<accession>A0ABX3N1H8</accession>
<dbReference type="Gene3D" id="1.10.10.10">
    <property type="entry name" value="Winged helix-like DNA-binding domain superfamily/Winged helix DNA-binding domain"/>
    <property type="match status" value="1"/>
</dbReference>
<evidence type="ECO:0000313" key="4">
    <source>
        <dbReference type="EMBL" id="OOY25703.1"/>
    </source>
</evidence>
<evidence type="ECO:0000259" key="2">
    <source>
        <dbReference type="Pfam" id="PF04542"/>
    </source>
</evidence>
<feature type="domain" description="RNA polymerase sigma factor 70 region 4 type 2" evidence="3">
    <location>
        <begin position="109"/>
        <end position="160"/>
    </location>
</feature>
<dbReference type="InterPro" id="IPR013325">
    <property type="entry name" value="RNA_pol_sigma_r2"/>
</dbReference>
<dbReference type="InterPro" id="IPR013249">
    <property type="entry name" value="RNA_pol_sigma70_r4_t2"/>
</dbReference>
<dbReference type="InterPro" id="IPR036388">
    <property type="entry name" value="WH-like_DNA-bd_sf"/>
</dbReference>
<dbReference type="Gene3D" id="1.10.1740.10">
    <property type="match status" value="1"/>
</dbReference>
<protein>
    <recommendedName>
        <fullName evidence="6">Sigma-70 family RNA polymerase sigma factor</fullName>
    </recommendedName>
</protein>
<dbReference type="PANTHER" id="PTHR30173">
    <property type="entry name" value="SIGMA 19 FACTOR"/>
    <property type="match status" value="1"/>
</dbReference>
<dbReference type="PANTHER" id="PTHR30173:SF43">
    <property type="entry name" value="ECF RNA POLYMERASE SIGMA FACTOR SIGI-RELATED"/>
    <property type="match status" value="1"/>
</dbReference>
<dbReference type="InterPro" id="IPR007627">
    <property type="entry name" value="RNA_pol_sigma70_r2"/>
</dbReference>
<sequence length="309" mass="34031">MPLPETQQVFERERRRLAGLAYRMTGSVSETEDILQDAALKLQTVGLSGIERPAQWLSTVVTRLCLDHLRSAQKRRETYVGAWLPEPIVTDHAADAESDWILTEDVGIALLLTLDRLSPEMRAAFILRDGFDYSFDEISAVVGQSSANCRQLVSRARRKLAGADQSTPERAEETHPLVAAFWAASREGDMDRLLEIFAEDIEVHTDGGGKVPAAINVLRGSRNAARFFEGLARKGKLTSGPVPRPQLINGATGYVVRENGVLQTTAFAVHSGKIKAIWIVRNPEKLRHVHRAAEGFPLEGSRPPCCSAD</sequence>
<dbReference type="CDD" id="cd06171">
    <property type="entry name" value="Sigma70_r4"/>
    <property type="match status" value="1"/>
</dbReference>
<evidence type="ECO:0000259" key="3">
    <source>
        <dbReference type="Pfam" id="PF08281"/>
    </source>
</evidence>
<dbReference type="NCBIfam" id="TIGR02937">
    <property type="entry name" value="sigma70-ECF"/>
    <property type="match status" value="1"/>
</dbReference>
<dbReference type="Pfam" id="PF04542">
    <property type="entry name" value="Sigma70_r2"/>
    <property type="match status" value="1"/>
</dbReference>
<dbReference type="InterPro" id="IPR032710">
    <property type="entry name" value="NTF2-like_dom_sf"/>
</dbReference>
<proteinExistence type="predicted"/>